<keyword evidence="7" id="KW-1185">Reference proteome</keyword>
<gene>
    <name evidence="6" type="ORF">ACFFTR_27790</name>
</gene>
<dbReference type="SUPFAM" id="SSF49899">
    <property type="entry name" value="Concanavalin A-like lectins/glucanases"/>
    <property type="match status" value="2"/>
</dbReference>
<evidence type="ECO:0000256" key="4">
    <source>
        <dbReference type="SAM" id="SignalP"/>
    </source>
</evidence>
<protein>
    <submittedName>
        <fullName evidence="6">LamG domain-containing protein</fullName>
    </submittedName>
</protein>
<dbReference type="RefSeq" id="WP_223105003.1">
    <property type="nucleotide sequence ID" value="NZ_CP061913.1"/>
</dbReference>
<evidence type="ECO:0000313" key="7">
    <source>
        <dbReference type="Proteomes" id="UP001589608"/>
    </source>
</evidence>
<reference evidence="6 7" key="1">
    <citation type="submission" date="2024-09" db="EMBL/GenBank/DDBJ databases">
        <authorList>
            <person name="Sun Q."/>
            <person name="Mori K."/>
        </authorList>
    </citation>
    <scope>NUCLEOTIDE SEQUENCE [LARGE SCALE GENOMIC DNA]</scope>
    <source>
        <strain evidence="6 7">JCM 3307</strain>
    </source>
</reference>
<dbReference type="PANTHER" id="PTHR46943">
    <property type="entry name" value="PENTRAXIN-RELATED PROTEIN PTX3"/>
    <property type="match status" value="1"/>
</dbReference>
<feature type="signal peptide" evidence="4">
    <location>
        <begin position="1"/>
        <end position="34"/>
    </location>
</feature>
<dbReference type="Gene3D" id="2.60.120.200">
    <property type="match status" value="2"/>
</dbReference>
<evidence type="ECO:0000313" key="6">
    <source>
        <dbReference type="EMBL" id="MFB9446910.1"/>
    </source>
</evidence>
<dbReference type="EMBL" id="JBHMCA010000051">
    <property type="protein sequence ID" value="MFB9446910.1"/>
    <property type="molecule type" value="Genomic_DNA"/>
</dbReference>
<organism evidence="6 7">
    <name type="scientific">Dactylosporangium vinaceum</name>
    <dbReference type="NCBI Taxonomy" id="53362"/>
    <lineage>
        <taxon>Bacteria</taxon>
        <taxon>Bacillati</taxon>
        <taxon>Actinomycetota</taxon>
        <taxon>Actinomycetes</taxon>
        <taxon>Micromonosporales</taxon>
        <taxon>Micromonosporaceae</taxon>
        <taxon>Dactylosporangium</taxon>
    </lineage>
</organism>
<dbReference type="InterPro" id="IPR013320">
    <property type="entry name" value="ConA-like_dom_sf"/>
</dbReference>
<dbReference type="PANTHER" id="PTHR46943:SF1">
    <property type="entry name" value="PENTRAXIN-RELATED PROTEIN PTX3"/>
    <property type="match status" value="1"/>
</dbReference>
<sequence length="1142" mass="118043">MNPALTRPLRRIATGSTVLVTLAAALAGPSAAHAEPPAATATATAAAPDARPLSAAQLAAADARAVTKARAEGRAVEVAERATETQTWLARPDGSMHFEESAVPTRVRRGDGTWGTPDPALRMADGRLRPVLSAADVAFSTGGSGPFATMLVGGQRLALTWPTVLRAPTVSGDAATYAEALPGVDLVVRATEDGFSHVLVVKNRAAAQLSELQTIRLGLAGTDLTAGVSADGELRFTSRTGAVAASGSRALMWDAGAGATAKAPGDLTRKSVAASTLDGGALVLRPDLSLLGAADTQYPVYIDPSYSKGEKRWAYSNSKNENNDNEVRVGKSPSSGATYRAYFTFDVSGLAKKRIFAAQFHSTIVHSWSCANTPFSLYQVAGAGSGKITWDGPDLGAKMGEYSGHAHKPSSTSSSGGCSDDPQPDKPFEIGGSMTSAVNTAAGNSVSEVAFTLTAFSGATAGESIGERWKKFKLADTKLTVDYNSPPATPTSASTDGRGCTTGAGRPVLSTATPTLRAVVSDPDPETDLQAVFEWQQYNSGTGTWTALGSGQMNSLAKGGTGSVQIRSGLAQGGIYQWRAKTVDPWTYGSTSGTDSSSPTGWCEFTVDLIGPALAPGVSSPVYGSDLNQVYGAVGRTAPFTFTASGVADVTAYRYGWADPPTTQVSVAAGASATLAVTPPPPAPADPTSGGLSRLYVVSLDAAGHISPVTEYAFNLGSATAANGYWKLDDAAFADSAGSAPAAVPAGGPATGVAGRFQPGPGKAAPATVTFDGTDDTATVNAPVVDTSTSFTVSVWARSDGDTADYRSVVSAPATHSSSFLLGRASTNKWRFAMPQTDTVAPTHVNTFSTSAIQAGAWTNLTAVYDAGARMVYLYVNGVLEGSTAQPAAIAATRLQLAGDFWNDSPTFENKWKGGLADLRLWNRVLSPGEVAPLAADLVGRWTLDGDGTDSTPWQRTATPTATAFYVEDRDSSAFSALQGDGATVAATTAGPALRSDQSYTVAAWVRLDSTTTYEEVLGQGGTARGAIFLRYDYVTKKWQFFVPTVDVGTPSYYSARSTADAAVGVWTHLVGVYDAAAGNFKIYVNGSLNGSIAGRMWASSGVFDIGRQRFGTGDFFTGAIDDVRVYQGAMPAAQVAALYAA</sequence>
<evidence type="ECO:0000256" key="1">
    <source>
        <dbReference type="ARBA" id="ARBA00022729"/>
    </source>
</evidence>
<feature type="region of interest" description="Disordered" evidence="3">
    <location>
        <begin position="400"/>
        <end position="434"/>
    </location>
</feature>
<dbReference type="InterPro" id="IPR006558">
    <property type="entry name" value="LamG-like"/>
</dbReference>
<feature type="chain" id="PRO_5046672555" evidence="4">
    <location>
        <begin position="35"/>
        <end position="1142"/>
    </location>
</feature>
<evidence type="ECO:0000256" key="2">
    <source>
        <dbReference type="ARBA" id="ARBA00023157"/>
    </source>
</evidence>
<keyword evidence="1 4" id="KW-0732">Signal</keyword>
<dbReference type="SMART" id="SM00560">
    <property type="entry name" value="LamGL"/>
    <property type="match status" value="2"/>
</dbReference>
<feature type="domain" description="LamG-like jellyroll fold" evidence="5">
    <location>
        <begin position="998"/>
        <end position="1134"/>
    </location>
</feature>
<feature type="region of interest" description="Disordered" evidence="3">
    <location>
        <begin position="95"/>
        <end position="117"/>
    </location>
</feature>
<keyword evidence="2" id="KW-1015">Disulfide bond</keyword>
<feature type="compositionally biased region" description="Low complexity" evidence="3">
    <location>
        <begin position="410"/>
        <end position="419"/>
    </location>
</feature>
<accession>A0ABV5MDH4</accession>
<feature type="domain" description="LamG-like jellyroll fold" evidence="5">
    <location>
        <begin position="789"/>
        <end position="929"/>
    </location>
</feature>
<comment type="caution">
    <text evidence="6">The sequence shown here is derived from an EMBL/GenBank/DDBJ whole genome shotgun (WGS) entry which is preliminary data.</text>
</comment>
<dbReference type="Proteomes" id="UP001589608">
    <property type="component" value="Unassembled WGS sequence"/>
</dbReference>
<evidence type="ECO:0000259" key="5">
    <source>
        <dbReference type="SMART" id="SM00560"/>
    </source>
</evidence>
<dbReference type="InterPro" id="IPR042837">
    <property type="entry name" value="PTX3"/>
</dbReference>
<evidence type="ECO:0000256" key="3">
    <source>
        <dbReference type="SAM" id="MobiDB-lite"/>
    </source>
</evidence>
<name>A0ABV5MDH4_9ACTN</name>
<proteinExistence type="predicted"/>
<dbReference type="Pfam" id="PF13385">
    <property type="entry name" value="Laminin_G_3"/>
    <property type="match status" value="2"/>
</dbReference>